<evidence type="ECO:0000313" key="3">
    <source>
        <dbReference type="Proteomes" id="UP000183403"/>
    </source>
</evidence>
<sequence>MEEPELRVGGWVQQKKRGKVRRLFSFLLIIVVGLLVGGPMFVDYNAAEVQNSSLYKTTGVWNGPFEQENIKEFNGHLKISKKTYESSDGYSGKLIVLSLSSLVSLDFLDKQNIIVNKINVEMDKEGLELGTGSILTEVNQNLPKNTLIYQWKAIANEDNQFFDNEEEVFVKTFSWTNSCTNGILCTPETIICIALAEDLDNINQATEMIENVG</sequence>
<evidence type="ECO:0000256" key="1">
    <source>
        <dbReference type="SAM" id="Phobius"/>
    </source>
</evidence>
<dbReference type="EMBL" id="MIYV01000020">
    <property type="protein sequence ID" value="OIR11212.1"/>
    <property type="molecule type" value="Genomic_DNA"/>
</dbReference>
<keyword evidence="1" id="KW-0812">Transmembrane</keyword>
<accession>A0A1J5TBR6</accession>
<dbReference type="Proteomes" id="UP000183403">
    <property type="component" value="Unassembled WGS sequence"/>
</dbReference>
<gene>
    <name evidence="2" type="ORF">BEU03_00490</name>
</gene>
<reference evidence="2 3" key="1">
    <citation type="submission" date="2016-08" db="EMBL/GenBank/DDBJ databases">
        <title>New Insights into Marine Group III Euryarchaeota, from dark to light.</title>
        <authorList>
            <person name="Haro-Moreno J.M."/>
            <person name="Rodriguez-Valera F."/>
            <person name="Lopez-Garcia P."/>
            <person name="Moreira D."/>
            <person name="Martin-Cuadrado A.B."/>
        </authorList>
    </citation>
    <scope>NUCLEOTIDE SEQUENCE [LARGE SCALE GENOMIC DNA]</scope>
    <source>
        <strain evidence="2">CG-Epi6</strain>
    </source>
</reference>
<comment type="caution">
    <text evidence="2">The sequence shown here is derived from an EMBL/GenBank/DDBJ whole genome shotgun (WGS) entry which is preliminary data.</text>
</comment>
<keyword evidence="1" id="KW-1133">Transmembrane helix</keyword>
<evidence type="ECO:0000313" key="2">
    <source>
        <dbReference type="EMBL" id="OIR11212.1"/>
    </source>
</evidence>
<feature type="transmembrane region" description="Helical" evidence="1">
    <location>
        <begin position="23"/>
        <end position="42"/>
    </location>
</feature>
<organism evidence="2 3">
    <name type="scientific">Marine Group III euryarchaeote CG-Epi6</name>
    <dbReference type="NCBI Taxonomy" id="1889000"/>
    <lineage>
        <taxon>Archaea</taxon>
        <taxon>Methanobacteriati</taxon>
        <taxon>Thermoplasmatota</taxon>
        <taxon>Thermoplasmata</taxon>
        <taxon>Candidatus Thermoprofundales</taxon>
    </lineage>
</organism>
<dbReference type="AlphaFoldDB" id="A0A1J5TBR6"/>
<protein>
    <submittedName>
        <fullName evidence="2">Uncharacterized protein</fullName>
    </submittedName>
</protein>
<name>A0A1J5TBR6_9ARCH</name>
<proteinExistence type="predicted"/>
<keyword evidence="1" id="KW-0472">Membrane</keyword>